<accession>J9DBI9</accession>
<reference evidence="4" key="2">
    <citation type="submission" date="2015-07" db="EMBL/GenBank/DDBJ databases">
        <title>Contrasting host-pathogen interactions and genome evolution in two generalist and specialist microsporidian pathogens of mosquitoes.</title>
        <authorList>
            <consortium name="The Broad Institute Genomics Platform"/>
            <consortium name="The Broad Institute Genome Sequencing Center for Infectious Disease"/>
            <person name="Cuomo C.A."/>
            <person name="Sanscrainte N.D."/>
            <person name="Goldberg J.M."/>
            <person name="Heiman D."/>
            <person name="Young S."/>
            <person name="Zeng Q."/>
            <person name="Becnel J.J."/>
            <person name="Birren B.W."/>
        </authorList>
    </citation>
    <scope>NUCLEOTIDE SEQUENCE [LARGE SCALE GENOMIC DNA]</scope>
    <source>
        <strain evidence="4">USNM 41457</strain>
    </source>
</reference>
<dbReference type="AlphaFoldDB" id="J9DBI9"/>
<gene>
    <name evidence="3" type="ORF">EDEG_00799</name>
</gene>
<sequence length="207" mass="23870">MTVKKQKFLIIFFFGIMNKKNPSTFSEKTMETFPFEQNLEAIKARKEIKPFGKYKATDISKYVKRLEKPPKFTLNAFSDEILENDDDENQNLYVFKKQIVMVEATKKKEEIPSNVYVPPSRRNTKTVVKIINIPLNINRLALEKIIIADTQNHPLGTHLVLDKETRESRGYAFVTFDSMVTAKDVIKKIDKKVIDGLVLGAELAKKQ</sequence>
<dbReference type="PROSITE" id="PS50102">
    <property type="entry name" value="RRM"/>
    <property type="match status" value="1"/>
</dbReference>
<evidence type="ECO:0000313" key="4">
    <source>
        <dbReference type="Proteomes" id="UP000003163"/>
    </source>
</evidence>
<dbReference type="OMA" id="FTRCTNE"/>
<dbReference type="HOGENOM" id="CLU_115018_0_0_1"/>
<protein>
    <recommendedName>
        <fullName evidence="2">RRM domain-containing protein</fullName>
    </recommendedName>
</protein>
<dbReference type="InterPro" id="IPR000504">
    <property type="entry name" value="RRM_dom"/>
</dbReference>
<keyword evidence="4" id="KW-1185">Reference proteome</keyword>
<evidence type="ECO:0000313" key="3">
    <source>
        <dbReference type="EMBL" id="EJW05086.1"/>
    </source>
</evidence>
<proteinExistence type="predicted"/>
<name>J9DBI9_EDHAE</name>
<feature type="domain" description="RRM" evidence="2">
    <location>
        <begin position="126"/>
        <end position="206"/>
    </location>
</feature>
<reference evidence="3 4" key="1">
    <citation type="submission" date="2011-08" db="EMBL/GenBank/DDBJ databases">
        <authorList>
            <person name="Liu Z.J."/>
            <person name="Shi F.L."/>
            <person name="Lu J.Q."/>
            <person name="Li M."/>
            <person name="Wang Z.L."/>
        </authorList>
    </citation>
    <scope>NUCLEOTIDE SEQUENCE [LARGE SCALE GENOMIC DNA]</scope>
    <source>
        <strain evidence="3 4">USNM 41457</strain>
    </source>
</reference>
<dbReference type="OrthoDB" id="639027at2759"/>
<dbReference type="Proteomes" id="UP000003163">
    <property type="component" value="Unassembled WGS sequence"/>
</dbReference>
<organism evidence="3 4">
    <name type="scientific">Edhazardia aedis (strain USNM 41457)</name>
    <name type="common">Microsporidian parasite</name>
    <dbReference type="NCBI Taxonomy" id="1003232"/>
    <lineage>
        <taxon>Eukaryota</taxon>
        <taxon>Fungi</taxon>
        <taxon>Fungi incertae sedis</taxon>
        <taxon>Microsporidia</taxon>
        <taxon>Edhazardia</taxon>
    </lineage>
</organism>
<dbReference type="EMBL" id="AFBI03000010">
    <property type="protein sequence ID" value="EJW05086.1"/>
    <property type="molecule type" value="Genomic_DNA"/>
</dbReference>
<dbReference type="STRING" id="1003232.J9DBI9"/>
<dbReference type="Gene3D" id="3.30.70.330">
    <property type="match status" value="1"/>
</dbReference>
<keyword evidence="1" id="KW-0694">RNA-binding</keyword>
<evidence type="ECO:0000256" key="1">
    <source>
        <dbReference type="PROSITE-ProRule" id="PRU00176"/>
    </source>
</evidence>
<dbReference type="InterPro" id="IPR035979">
    <property type="entry name" value="RBD_domain_sf"/>
</dbReference>
<dbReference type="VEuPathDB" id="MicrosporidiaDB:EDEG_00799"/>
<dbReference type="SUPFAM" id="SSF54928">
    <property type="entry name" value="RNA-binding domain, RBD"/>
    <property type="match status" value="1"/>
</dbReference>
<dbReference type="Pfam" id="PF00076">
    <property type="entry name" value="RRM_1"/>
    <property type="match status" value="1"/>
</dbReference>
<dbReference type="GO" id="GO:0003723">
    <property type="term" value="F:RNA binding"/>
    <property type="evidence" value="ECO:0007669"/>
    <property type="project" value="UniProtKB-UniRule"/>
</dbReference>
<dbReference type="InParanoid" id="J9DBI9"/>
<comment type="caution">
    <text evidence="3">The sequence shown here is derived from an EMBL/GenBank/DDBJ whole genome shotgun (WGS) entry which is preliminary data.</text>
</comment>
<dbReference type="InterPro" id="IPR012677">
    <property type="entry name" value="Nucleotide-bd_a/b_plait_sf"/>
</dbReference>
<evidence type="ECO:0000259" key="2">
    <source>
        <dbReference type="PROSITE" id="PS50102"/>
    </source>
</evidence>
<dbReference type="SMART" id="SM00360">
    <property type="entry name" value="RRM"/>
    <property type="match status" value="1"/>
</dbReference>